<feature type="compositionally biased region" description="Low complexity" evidence="2">
    <location>
        <begin position="425"/>
        <end position="436"/>
    </location>
</feature>
<feature type="compositionally biased region" description="Basic and acidic residues" evidence="2">
    <location>
        <begin position="564"/>
        <end position="583"/>
    </location>
</feature>
<feature type="compositionally biased region" description="Polar residues" evidence="2">
    <location>
        <begin position="587"/>
        <end position="610"/>
    </location>
</feature>
<accession>A0ABP1GBF0</accession>
<gene>
    <name evidence="3" type="primary">g12878</name>
    <name evidence="3" type="ORF">VP750_LOCUS11440</name>
</gene>
<feature type="coiled-coil region" evidence="1">
    <location>
        <begin position="66"/>
        <end position="93"/>
    </location>
</feature>
<proteinExistence type="predicted"/>
<evidence type="ECO:0000313" key="4">
    <source>
        <dbReference type="Proteomes" id="UP001497392"/>
    </source>
</evidence>
<protein>
    <submittedName>
        <fullName evidence="3">G12878 protein</fullName>
    </submittedName>
</protein>
<feature type="compositionally biased region" description="Polar residues" evidence="2">
    <location>
        <begin position="373"/>
        <end position="386"/>
    </location>
</feature>
<sequence>MGGPDHKNRSLAQGALEDFQDILADILEDSRFYESKQLMGSRVADLMQAKAALLSSAAEARLQTVENEHSDKLQQLRLEVADKECQLVSARADTDQWKRRAGVLFLKMSSVREDADMFSMRCKLLEAEANRESVRTRSFKSKAATLHQTLAASQQQLLDSQHAGQVLQAQLGTARKNEEELISCVRSLRAELEDSRRAAAAHALAAAQKLAEAQAEHEGARAQAAAAGKAAEAAEQRCEELQWRLQQQDAALAQRTKLAEEARAATEGLSKEGIQAVREKASFLERELREQLADARNFLEEERHQRRTAEASLARQLAEAKADASALRIRLATNEDTQQQHEARQALDVVSSLVQDLAPPDSAARPHKPSDAGDSTSRKAQLQHDSTASEDAGQALEAGVLDAEPEALPTEVEKPRVRKKRKTAGKAAAAKAVVPADEPASKREHGHTDDHITQAEETLAAVKPRKTTRASGKTSAAQTDQRQAVQKDAPRAKAGPLRRLHKLAPPAAQEDQNEGAVAGGDTELQTGELEDDSSDAAEPEEPKGARRMTRVTEQQTQATATEETAGKSADDVAKMMAGERKLGEAAPTSSHAAPQAPQNSRASSQTNATSEEAAAAGSKQAEAAEQEAQARQQAAAAKQIGKWEKARPAGVSKLDLTTVWGHESTPHATLGDKGAAEGGAKDKENPVQPAANVPALAGIIKPVPGRSRFNTAMEANPLAAVNPRVLEAAGAMRPNYVSGLTAPKRPSHGGQAPAGKRKLLPAPKPLGAVGALPQDILFGQGFKAPKLSRQ</sequence>
<organism evidence="3 4">
    <name type="scientific">Coccomyxa viridis</name>
    <dbReference type="NCBI Taxonomy" id="1274662"/>
    <lineage>
        <taxon>Eukaryota</taxon>
        <taxon>Viridiplantae</taxon>
        <taxon>Chlorophyta</taxon>
        <taxon>core chlorophytes</taxon>
        <taxon>Trebouxiophyceae</taxon>
        <taxon>Trebouxiophyceae incertae sedis</taxon>
        <taxon>Coccomyxaceae</taxon>
        <taxon>Coccomyxa</taxon>
    </lineage>
</organism>
<feature type="compositionally biased region" description="Acidic residues" evidence="2">
    <location>
        <begin position="528"/>
        <end position="539"/>
    </location>
</feature>
<feature type="region of interest" description="Disordered" evidence="2">
    <location>
        <begin position="357"/>
        <end position="690"/>
    </location>
</feature>
<reference evidence="3 4" key="1">
    <citation type="submission" date="2024-06" db="EMBL/GenBank/DDBJ databases">
        <authorList>
            <person name="Kraege A."/>
            <person name="Thomma B."/>
        </authorList>
    </citation>
    <scope>NUCLEOTIDE SEQUENCE [LARGE SCALE GENOMIC DNA]</scope>
</reference>
<name>A0ABP1GBF0_9CHLO</name>
<feature type="compositionally biased region" description="Low complexity" evidence="2">
    <location>
        <begin position="552"/>
        <end position="563"/>
    </location>
</feature>
<feature type="region of interest" description="Disordered" evidence="2">
    <location>
        <begin position="737"/>
        <end position="761"/>
    </location>
</feature>
<keyword evidence="4" id="KW-1185">Reference proteome</keyword>
<feature type="compositionally biased region" description="Low complexity" evidence="2">
    <location>
        <begin position="611"/>
        <end position="637"/>
    </location>
</feature>
<keyword evidence="1" id="KW-0175">Coiled coil</keyword>
<feature type="compositionally biased region" description="Polar residues" evidence="2">
    <location>
        <begin position="469"/>
        <end position="484"/>
    </location>
</feature>
<dbReference type="EMBL" id="CAXHTA020000021">
    <property type="protein sequence ID" value="CAL5229534.1"/>
    <property type="molecule type" value="Genomic_DNA"/>
</dbReference>
<feature type="coiled-coil region" evidence="1">
    <location>
        <begin position="203"/>
        <end position="319"/>
    </location>
</feature>
<comment type="caution">
    <text evidence="3">The sequence shown here is derived from an EMBL/GenBank/DDBJ whole genome shotgun (WGS) entry which is preliminary data.</text>
</comment>
<evidence type="ECO:0000256" key="1">
    <source>
        <dbReference type="SAM" id="Coils"/>
    </source>
</evidence>
<evidence type="ECO:0000256" key="2">
    <source>
        <dbReference type="SAM" id="MobiDB-lite"/>
    </source>
</evidence>
<feature type="compositionally biased region" description="Basic and acidic residues" evidence="2">
    <location>
        <begin position="439"/>
        <end position="454"/>
    </location>
</feature>
<dbReference type="Proteomes" id="UP001497392">
    <property type="component" value="Unassembled WGS sequence"/>
</dbReference>
<evidence type="ECO:0000313" key="3">
    <source>
        <dbReference type="EMBL" id="CAL5229534.1"/>
    </source>
</evidence>